<evidence type="ECO:0000256" key="5">
    <source>
        <dbReference type="ARBA" id="ARBA00023136"/>
    </source>
</evidence>
<dbReference type="Proteomes" id="UP000001062">
    <property type="component" value="Chromosome"/>
</dbReference>
<proteinExistence type="inferred from homology"/>
<keyword evidence="4 6" id="KW-1133">Transmembrane helix</keyword>
<dbReference type="AlphaFoldDB" id="F2K146"/>
<dbReference type="OrthoDB" id="9802121at2"/>
<dbReference type="PANTHER" id="PTHR43461">
    <property type="entry name" value="TRANSMEMBRANE PROTEIN 256"/>
    <property type="match status" value="1"/>
</dbReference>
<evidence type="ECO:0000256" key="4">
    <source>
        <dbReference type="ARBA" id="ARBA00022989"/>
    </source>
</evidence>
<evidence type="ECO:0000313" key="7">
    <source>
        <dbReference type="EMBL" id="ADZ89896.1"/>
    </source>
</evidence>
<keyword evidence="5 6" id="KW-0472">Membrane</keyword>
<name>F2K146_MARM1</name>
<feature type="transmembrane region" description="Helical" evidence="6">
    <location>
        <begin position="50"/>
        <end position="69"/>
    </location>
</feature>
<dbReference type="STRING" id="717774.Marme_0602"/>
<gene>
    <name evidence="7" type="ordered locus">Marme_0602</name>
</gene>
<dbReference type="Pfam" id="PF04241">
    <property type="entry name" value="DUF423"/>
    <property type="match status" value="1"/>
</dbReference>
<feature type="transmembrane region" description="Helical" evidence="6">
    <location>
        <begin position="76"/>
        <end position="94"/>
    </location>
</feature>
<reference evidence="7 8" key="1">
    <citation type="journal article" date="2012" name="Stand. Genomic Sci.">
        <title>Complete genome sequence of the melanogenic marine bacterium Marinomonas mediterranea type strain (MMB-1(T)).</title>
        <authorList>
            <person name="Lucas-Elio P."/>
            <person name="Goodwin L."/>
            <person name="Woyke T."/>
            <person name="Pitluck S."/>
            <person name="Nolan M."/>
            <person name="Kyrpides N.C."/>
            <person name="Detter J.C."/>
            <person name="Copeland A."/>
            <person name="Teshima H."/>
            <person name="Bruce D."/>
            <person name="Detter C."/>
            <person name="Tapia R."/>
            <person name="Han S."/>
            <person name="Land M.L."/>
            <person name="Ivanova N."/>
            <person name="Mikhailova N."/>
            <person name="Johnston A.W."/>
            <person name="Sanchez-Amat A."/>
        </authorList>
    </citation>
    <scope>NUCLEOTIDE SEQUENCE [LARGE SCALE GENOMIC DNA]</scope>
    <source>
        <strain evidence="8">ATCC 700492 / JCM 21426 / NBRC 103028 / MMB-1</strain>
    </source>
</reference>
<organism evidence="7 8">
    <name type="scientific">Marinomonas mediterranea (strain ATCC 700492 / JCM 21426 / NBRC 103028 / MMB-1)</name>
    <dbReference type="NCBI Taxonomy" id="717774"/>
    <lineage>
        <taxon>Bacteria</taxon>
        <taxon>Pseudomonadati</taxon>
        <taxon>Pseudomonadota</taxon>
        <taxon>Gammaproteobacteria</taxon>
        <taxon>Oceanospirillales</taxon>
        <taxon>Oceanospirillaceae</taxon>
        <taxon>Marinomonas</taxon>
    </lineage>
</organism>
<feature type="transmembrane region" description="Helical" evidence="6">
    <location>
        <begin position="12"/>
        <end position="30"/>
    </location>
</feature>
<sequence precursor="true">MNVNRTTYKYMLFTLSIMGFTTVLAGAFGAHALKSVVTNDALDWWQTGTLYMMFHTLSGICSILTFNSIRIFKHPTLYFILGNIFFAGSLYTMTLTSIKALGVLTPIGGAFYLIGWGFFTLYIYRNLKLTP</sequence>
<dbReference type="eggNOG" id="COG2363">
    <property type="taxonomic scope" value="Bacteria"/>
</dbReference>
<evidence type="ECO:0000313" key="8">
    <source>
        <dbReference type="Proteomes" id="UP000001062"/>
    </source>
</evidence>
<comment type="subcellular location">
    <subcellularLocation>
        <location evidence="1">Membrane</location>
        <topology evidence="1">Multi-pass membrane protein</topology>
    </subcellularLocation>
</comment>
<dbReference type="KEGG" id="mme:Marme_0602"/>
<feature type="transmembrane region" description="Helical" evidence="6">
    <location>
        <begin position="100"/>
        <end position="124"/>
    </location>
</feature>
<evidence type="ECO:0000256" key="2">
    <source>
        <dbReference type="ARBA" id="ARBA00009694"/>
    </source>
</evidence>
<dbReference type="HOGENOM" id="CLU_096548_3_1_6"/>
<accession>F2K146</accession>
<dbReference type="PATRIC" id="fig|717774.3.peg.622"/>
<keyword evidence="8" id="KW-1185">Reference proteome</keyword>
<protein>
    <recommendedName>
        <fullName evidence="9">DUF423 domain-containing protein</fullName>
    </recommendedName>
</protein>
<evidence type="ECO:0000256" key="6">
    <source>
        <dbReference type="SAM" id="Phobius"/>
    </source>
</evidence>
<evidence type="ECO:0000256" key="1">
    <source>
        <dbReference type="ARBA" id="ARBA00004141"/>
    </source>
</evidence>
<dbReference type="GO" id="GO:0005886">
    <property type="term" value="C:plasma membrane"/>
    <property type="evidence" value="ECO:0007669"/>
    <property type="project" value="TreeGrafter"/>
</dbReference>
<dbReference type="RefSeq" id="WP_013659801.1">
    <property type="nucleotide sequence ID" value="NC_015276.1"/>
</dbReference>
<dbReference type="EMBL" id="CP002583">
    <property type="protein sequence ID" value="ADZ89896.1"/>
    <property type="molecule type" value="Genomic_DNA"/>
</dbReference>
<comment type="similarity">
    <text evidence="2">Belongs to the UPF0382 family.</text>
</comment>
<dbReference type="PANTHER" id="PTHR43461:SF1">
    <property type="entry name" value="TRANSMEMBRANE PROTEIN 256"/>
    <property type="match status" value="1"/>
</dbReference>
<evidence type="ECO:0000256" key="3">
    <source>
        <dbReference type="ARBA" id="ARBA00022692"/>
    </source>
</evidence>
<keyword evidence="3 6" id="KW-0812">Transmembrane</keyword>
<evidence type="ECO:0008006" key="9">
    <source>
        <dbReference type="Google" id="ProtNLM"/>
    </source>
</evidence>
<dbReference type="InterPro" id="IPR006696">
    <property type="entry name" value="DUF423"/>
</dbReference>